<feature type="transmembrane region" description="Helical" evidence="14">
    <location>
        <begin position="252"/>
        <end position="283"/>
    </location>
</feature>
<keyword evidence="10 14" id="KW-1133">Transmembrane helix</keyword>
<feature type="transmembrane region" description="Helical" evidence="14">
    <location>
        <begin position="626"/>
        <end position="646"/>
    </location>
</feature>
<dbReference type="InterPro" id="IPR027005">
    <property type="entry name" value="PMT-like"/>
</dbReference>
<evidence type="ECO:0000256" key="13">
    <source>
        <dbReference type="ARBA" id="ARBA00045102"/>
    </source>
</evidence>
<accession>A0A8X7NGW7</accession>
<evidence type="ECO:0000256" key="3">
    <source>
        <dbReference type="ARBA" id="ARBA00007222"/>
    </source>
</evidence>
<evidence type="ECO:0000259" key="15">
    <source>
        <dbReference type="PROSITE" id="PS50919"/>
    </source>
</evidence>
<dbReference type="OrthoDB" id="292747at2759"/>
<comment type="subcellular location">
    <subcellularLocation>
        <location evidence="1 14">Endoplasmic reticulum membrane</location>
        <topology evidence="1 14">Multi-pass membrane protein</topology>
    </subcellularLocation>
</comment>
<dbReference type="Pfam" id="PF16192">
    <property type="entry name" value="PMT_4TMC"/>
    <property type="match status" value="1"/>
</dbReference>
<evidence type="ECO:0000256" key="9">
    <source>
        <dbReference type="ARBA" id="ARBA00022824"/>
    </source>
</evidence>
<feature type="domain" description="MIR" evidence="15">
    <location>
        <begin position="357"/>
        <end position="411"/>
    </location>
</feature>
<keyword evidence="5 14" id="KW-0328">Glycosyltransferase</keyword>
<evidence type="ECO:0000256" key="11">
    <source>
        <dbReference type="ARBA" id="ARBA00023136"/>
    </source>
</evidence>
<feature type="transmembrane region" description="Helical" evidence="14">
    <location>
        <begin position="690"/>
        <end position="709"/>
    </location>
</feature>
<comment type="function">
    <text evidence="14">Transfers mannose from Dol-P-mannose to Ser or Thr residues on proteins.</text>
</comment>
<evidence type="ECO:0000256" key="5">
    <source>
        <dbReference type="ARBA" id="ARBA00022676"/>
    </source>
</evidence>
<dbReference type="GO" id="GO:0004169">
    <property type="term" value="F:dolichyl-phosphate-mannose-protein mannosyltransferase activity"/>
    <property type="evidence" value="ECO:0007669"/>
    <property type="project" value="UniProtKB-UniRule"/>
</dbReference>
<feature type="transmembrane region" description="Helical" evidence="14">
    <location>
        <begin position="721"/>
        <end position="741"/>
    </location>
</feature>
<dbReference type="Pfam" id="PF02815">
    <property type="entry name" value="MIR"/>
    <property type="match status" value="1"/>
</dbReference>
<gene>
    <name evidence="16" type="ORF">FOB60_005235</name>
</gene>
<feature type="transmembrane region" description="Helical" evidence="14">
    <location>
        <begin position="211"/>
        <end position="232"/>
    </location>
</feature>
<dbReference type="SMART" id="SM00472">
    <property type="entry name" value="MIR"/>
    <property type="match status" value="3"/>
</dbReference>
<dbReference type="Proteomes" id="UP000590412">
    <property type="component" value="Unassembled WGS sequence"/>
</dbReference>
<comment type="catalytic activity">
    <reaction evidence="13 14">
        <text>a di-trans,poly-cis-dolichyl beta-D-mannosyl phosphate + L-seryl-[protein] = 3-O-(alpha-D-mannosyl)-L-seryl-[protein] + a di-trans,poly-cis-dolichyl phosphate + H(+)</text>
        <dbReference type="Rhea" id="RHEA:17377"/>
        <dbReference type="Rhea" id="RHEA-COMP:9863"/>
        <dbReference type="Rhea" id="RHEA-COMP:13546"/>
        <dbReference type="Rhea" id="RHEA-COMP:19498"/>
        <dbReference type="Rhea" id="RHEA-COMP:19501"/>
        <dbReference type="ChEBI" id="CHEBI:15378"/>
        <dbReference type="ChEBI" id="CHEBI:29999"/>
        <dbReference type="ChEBI" id="CHEBI:57683"/>
        <dbReference type="ChEBI" id="CHEBI:58211"/>
        <dbReference type="ChEBI" id="CHEBI:137321"/>
        <dbReference type="EC" id="2.4.1.109"/>
    </reaction>
</comment>
<keyword evidence="11 14" id="KW-0472">Membrane</keyword>
<comment type="catalytic activity">
    <reaction evidence="12 14">
        <text>a di-trans,poly-cis-dolichyl beta-D-mannosyl phosphate + L-threonyl-[protein] = 3-O-(alpha-D-mannosyl)-L-threonyl-[protein] + a di-trans,poly-cis-dolichyl phosphate + H(+)</text>
        <dbReference type="Rhea" id="RHEA:53396"/>
        <dbReference type="Rhea" id="RHEA-COMP:11060"/>
        <dbReference type="Rhea" id="RHEA-COMP:13547"/>
        <dbReference type="Rhea" id="RHEA-COMP:19498"/>
        <dbReference type="Rhea" id="RHEA-COMP:19501"/>
        <dbReference type="ChEBI" id="CHEBI:15378"/>
        <dbReference type="ChEBI" id="CHEBI:30013"/>
        <dbReference type="ChEBI" id="CHEBI:57683"/>
        <dbReference type="ChEBI" id="CHEBI:58211"/>
        <dbReference type="ChEBI" id="CHEBI:137323"/>
        <dbReference type="EC" id="2.4.1.109"/>
    </reaction>
</comment>
<dbReference type="PANTHER" id="PTHR10050:SF52">
    <property type="entry name" value="DOLICHYL-PHOSPHATE-MANNOSE--PROTEIN MANNOSYLTRANSFERASE 6"/>
    <property type="match status" value="1"/>
</dbReference>
<feature type="transmembrane region" description="Helical" evidence="14">
    <location>
        <begin position="304"/>
        <end position="323"/>
    </location>
</feature>
<comment type="pathway">
    <text evidence="2 14">Protein modification; protein glycosylation.</text>
</comment>
<reference evidence="16" key="1">
    <citation type="submission" date="2020-03" db="EMBL/GenBank/DDBJ databases">
        <title>FDA dAtabase for Regulatory Grade micrObial Sequences (FDA-ARGOS): Supporting development and validation of Infectious Disease Dx tests.</title>
        <authorList>
            <person name="Campos J."/>
            <person name="Goldberg B."/>
            <person name="Tallon L."/>
            <person name="Sadzewicz L."/>
            <person name="Vavikolanu K."/>
            <person name="Mehta A."/>
            <person name="Aluvathingal J."/>
            <person name="Nadendla S."/>
            <person name="Nandy P."/>
            <person name="Geyer C."/>
            <person name="Yan Y."/>
            <person name="Sichtig H."/>
        </authorList>
    </citation>
    <scope>NUCLEOTIDE SEQUENCE [LARGE SCALE GENOMIC DNA]</scope>
    <source>
        <strain evidence="16">FDAARGOS_652</strain>
    </source>
</reference>
<comment type="similarity">
    <text evidence="3 14">Belongs to the glycosyltransferase 39 family.</text>
</comment>
<comment type="caution">
    <text evidence="16">The sequence shown here is derived from an EMBL/GenBank/DDBJ whole genome shotgun (WGS) entry which is preliminary data.</text>
</comment>
<dbReference type="InterPro" id="IPR016093">
    <property type="entry name" value="MIR_motif"/>
</dbReference>
<keyword evidence="6 14" id="KW-0808">Transferase</keyword>
<evidence type="ECO:0000256" key="14">
    <source>
        <dbReference type="RuleBase" id="RU367007"/>
    </source>
</evidence>
<organism evidence="16 17">
    <name type="scientific">Candida parapsilosis</name>
    <name type="common">Yeast</name>
    <dbReference type="NCBI Taxonomy" id="5480"/>
    <lineage>
        <taxon>Eukaryota</taxon>
        <taxon>Fungi</taxon>
        <taxon>Dikarya</taxon>
        <taxon>Ascomycota</taxon>
        <taxon>Saccharomycotina</taxon>
        <taxon>Pichiomycetes</taxon>
        <taxon>Debaryomycetaceae</taxon>
        <taxon>Candida/Lodderomyces clade</taxon>
        <taxon>Candida</taxon>
    </lineage>
</organism>
<evidence type="ECO:0000256" key="6">
    <source>
        <dbReference type="ARBA" id="ARBA00022679"/>
    </source>
</evidence>
<sequence>MSGLSNETVPVSLSTGFSKNHEESVIRRKQTTLNQHQSYNMRQKKLDEDDEIRDIIEKTSKLQIQSQSSISSKFIKFFSPLILTALSALVRIYRIDAAKYVVWDEAHFGKFASYYLKREFYFDVHPPLGKLLVALSGYLAGYDGNFVFESGKEFPDSMDFVFMRVFNCVFGILVTPLAYRTAVLAGFSHWTCWFISLMVIFEQLSLTLSKFILLDSMLLFFTVFTFFCLINLHQACVQQKEFSKAGLKWFILTGVSIGCVCSVKWVGLFVTVLVGLYIVYDLMVKFFQLTSTDSMNLKSYVKHWLLRVASLIFVPIVIYMLAFKVHFMVLNHTGPGDGSISTLLQASLIGNNLQFGPRTVADGSIVTIRSQGLSPNLLHSHPHSYPEGSGDQQITTYGFKDENNEFEVELASGSKLGEFITQDSSIRIKHVKTGYYLGAQPIAAPITKKYFEVSCSPLSNVSFTAHDWVLDIQSQEISRSKHFQDENELELHPISTAFRLKHKELGCFLATTGNSLPSWGYQQGEVVCKYPFFAQDKTTWWNVEEHRNEHLPTPETEYVPPNPKFWKEFVLLNYGMMASNNALVPDPDKFDKLSSEWWEWPILNTGLRMCGWGDDDTKFFLMGNPVVTWLSNIGIVFGAIYMLFTLFKYQRQCENTGILTDTLIAQCILPILGWVLHYLPFIVMGRVKYLHHYVPALYFAIFSTGFFMDKLAGRNRYVPRVFKLVIYIVVYASIVFAFWYLKDLAFGMEGSSKHYRKLKLLNSWMI</sequence>
<dbReference type="Pfam" id="PF02366">
    <property type="entry name" value="PMT"/>
    <property type="match status" value="1"/>
</dbReference>
<keyword evidence="7 14" id="KW-0812">Transmembrane</keyword>
<dbReference type="InterPro" id="IPR032421">
    <property type="entry name" value="PMT_4TMC"/>
</dbReference>
<evidence type="ECO:0000256" key="8">
    <source>
        <dbReference type="ARBA" id="ARBA00022737"/>
    </source>
</evidence>
<protein>
    <recommendedName>
        <fullName evidence="4 14">Dolichyl-phosphate-mannose--protein mannosyltransferase</fullName>
        <ecNumber evidence="4 14">2.4.1.109</ecNumber>
    </recommendedName>
</protein>
<dbReference type="EMBL" id="JABWAB010000011">
    <property type="protein sequence ID" value="KAF6044142.1"/>
    <property type="molecule type" value="Genomic_DNA"/>
</dbReference>
<dbReference type="InterPro" id="IPR003342">
    <property type="entry name" value="ArnT-like_N"/>
</dbReference>
<evidence type="ECO:0000256" key="7">
    <source>
        <dbReference type="ARBA" id="ARBA00022692"/>
    </source>
</evidence>
<evidence type="ECO:0000256" key="4">
    <source>
        <dbReference type="ARBA" id="ARBA00012839"/>
    </source>
</evidence>
<evidence type="ECO:0000256" key="1">
    <source>
        <dbReference type="ARBA" id="ARBA00004477"/>
    </source>
</evidence>
<feature type="domain" description="MIR" evidence="15">
    <location>
        <begin position="417"/>
        <end position="473"/>
    </location>
</feature>
<dbReference type="AlphaFoldDB" id="A0A8X7NGW7"/>
<keyword evidence="8" id="KW-0677">Repeat</keyword>
<dbReference type="InterPro" id="IPR036300">
    <property type="entry name" value="MIR_dom_sf"/>
</dbReference>
<proteinExistence type="inferred from homology"/>
<feature type="domain" description="MIR" evidence="15">
    <location>
        <begin position="486"/>
        <end position="546"/>
    </location>
</feature>
<dbReference type="GO" id="GO:0005789">
    <property type="term" value="C:endoplasmic reticulum membrane"/>
    <property type="evidence" value="ECO:0007669"/>
    <property type="project" value="UniProtKB-SubCell"/>
</dbReference>
<dbReference type="PANTHER" id="PTHR10050">
    <property type="entry name" value="DOLICHYL-PHOSPHATE-MANNOSE--PROTEIN MANNOSYLTRANSFERASE"/>
    <property type="match status" value="1"/>
</dbReference>
<dbReference type="Gene3D" id="2.80.10.50">
    <property type="match status" value="1"/>
</dbReference>
<feature type="transmembrane region" description="Helical" evidence="14">
    <location>
        <begin position="658"/>
        <end position="678"/>
    </location>
</feature>
<name>A0A8X7NGW7_CANPA</name>
<dbReference type="SUPFAM" id="SSF82109">
    <property type="entry name" value="MIR domain"/>
    <property type="match status" value="1"/>
</dbReference>
<evidence type="ECO:0000256" key="12">
    <source>
        <dbReference type="ARBA" id="ARBA00045085"/>
    </source>
</evidence>
<evidence type="ECO:0000256" key="2">
    <source>
        <dbReference type="ARBA" id="ARBA00004922"/>
    </source>
</evidence>
<dbReference type="PROSITE" id="PS50919">
    <property type="entry name" value="MIR"/>
    <property type="match status" value="3"/>
</dbReference>
<dbReference type="EC" id="2.4.1.109" evidence="4 14"/>
<evidence type="ECO:0000313" key="17">
    <source>
        <dbReference type="Proteomes" id="UP000590412"/>
    </source>
</evidence>
<evidence type="ECO:0000313" key="16">
    <source>
        <dbReference type="EMBL" id="KAF6044142.1"/>
    </source>
</evidence>
<keyword evidence="9 14" id="KW-0256">Endoplasmic reticulum</keyword>
<feature type="transmembrane region" description="Helical" evidence="14">
    <location>
        <begin position="160"/>
        <end position="179"/>
    </location>
</feature>
<evidence type="ECO:0000256" key="10">
    <source>
        <dbReference type="ARBA" id="ARBA00022989"/>
    </source>
</evidence>
<feature type="transmembrane region" description="Helical" evidence="14">
    <location>
        <begin position="185"/>
        <end position="204"/>
    </location>
</feature>